<reference evidence="1" key="1">
    <citation type="submission" date="2019-07" db="EMBL/GenBank/DDBJ databases">
        <authorList>
            <person name="Dittberner H."/>
        </authorList>
    </citation>
    <scope>NUCLEOTIDE SEQUENCE [LARGE SCALE GENOMIC DNA]</scope>
</reference>
<accession>A0A565BU61</accession>
<evidence type="ECO:0000313" key="2">
    <source>
        <dbReference type="Proteomes" id="UP000489600"/>
    </source>
</evidence>
<sequence>MIIWSFASLPVSPARHFFKPEFVALSLCRALHLAELIGSSLRRACQIVTTRRVITLSSLQACHFGEIAGSSLRRACRLVTLPSFAGSSLGRVDGSSLRRAR</sequence>
<protein>
    <submittedName>
        <fullName evidence="1">Uncharacterized protein</fullName>
    </submittedName>
</protein>
<keyword evidence="2" id="KW-1185">Reference proteome</keyword>
<gene>
    <name evidence="1" type="ORF">ANE_LOCUS15357</name>
</gene>
<organism evidence="1 2">
    <name type="scientific">Arabis nemorensis</name>
    <dbReference type="NCBI Taxonomy" id="586526"/>
    <lineage>
        <taxon>Eukaryota</taxon>
        <taxon>Viridiplantae</taxon>
        <taxon>Streptophyta</taxon>
        <taxon>Embryophyta</taxon>
        <taxon>Tracheophyta</taxon>
        <taxon>Spermatophyta</taxon>
        <taxon>Magnoliopsida</taxon>
        <taxon>eudicotyledons</taxon>
        <taxon>Gunneridae</taxon>
        <taxon>Pentapetalae</taxon>
        <taxon>rosids</taxon>
        <taxon>malvids</taxon>
        <taxon>Brassicales</taxon>
        <taxon>Brassicaceae</taxon>
        <taxon>Arabideae</taxon>
        <taxon>Arabis</taxon>
    </lineage>
</organism>
<name>A0A565BU61_9BRAS</name>
<comment type="caution">
    <text evidence="1">The sequence shown here is derived from an EMBL/GenBank/DDBJ whole genome shotgun (WGS) entry which is preliminary data.</text>
</comment>
<dbReference type="AlphaFoldDB" id="A0A565BU61"/>
<dbReference type="EMBL" id="CABITT030000005">
    <property type="protein sequence ID" value="VVB04913.1"/>
    <property type="molecule type" value="Genomic_DNA"/>
</dbReference>
<dbReference type="Proteomes" id="UP000489600">
    <property type="component" value="Unassembled WGS sequence"/>
</dbReference>
<evidence type="ECO:0000313" key="1">
    <source>
        <dbReference type="EMBL" id="VVB04913.1"/>
    </source>
</evidence>
<proteinExistence type="predicted"/>